<dbReference type="Gramene" id="PHT87183">
    <property type="protein sequence ID" value="PHT87183"/>
    <property type="gene ID" value="T459_09289"/>
</dbReference>
<reference evidence="1 2" key="2">
    <citation type="journal article" date="2017" name="Genome Biol.">
        <title>New reference genome sequences of hot pepper reveal the massive evolution of plant disease-resistance genes by retroduplication.</title>
        <authorList>
            <person name="Kim S."/>
            <person name="Park J."/>
            <person name="Yeom S.I."/>
            <person name="Kim Y.M."/>
            <person name="Seo E."/>
            <person name="Kim K.T."/>
            <person name="Kim M.S."/>
            <person name="Lee J.M."/>
            <person name="Cheong K."/>
            <person name="Shin H.S."/>
            <person name="Kim S.B."/>
            <person name="Han K."/>
            <person name="Lee J."/>
            <person name="Park M."/>
            <person name="Lee H.A."/>
            <person name="Lee H.Y."/>
            <person name="Lee Y."/>
            <person name="Oh S."/>
            <person name="Lee J.H."/>
            <person name="Choi E."/>
            <person name="Choi E."/>
            <person name="Lee S.E."/>
            <person name="Jeon J."/>
            <person name="Kim H."/>
            <person name="Choi G."/>
            <person name="Song H."/>
            <person name="Lee J."/>
            <person name="Lee S.C."/>
            <person name="Kwon J.K."/>
            <person name="Lee H.Y."/>
            <person name="Koo N."/>
            <person name="Hong Y."/>
            <person name="Kim R.W."/>
            <person name="Kang W.H."/>
            <person name="Huh J.H."/>
            <person name="Kang B.C."/>
            <person name="Yang T.J."/>
            <person name="Lee Y.H."/>
            <person name="Bennetzen J.L."/>
            <person name="Choi D."/>
        </authorList>
    </citation>
    <scope>NUCLEOTIDE SEQUENCE [LARGE SCALE GENOMIC DNA]</scope>
    <source>
        <strain evidence="2">cv. CM334</strain>
    </source>
</reference>
<comment type="caution">
    <text evidence="1">The sequence shown here is derived from an EMBL/GenBank/DDBJ whole genome shotgun (WGS) entry which is preliminary data.</text>
</comment>
<proteinExistence type="predicted"/>
<organism evidence="1 2">
    <name type="scientific">Capsicum annuum</name>
    <name type="common">Capsicum pepper</name>
    <dbReference type="NCBI Taxonomy" id="4072"/>
    <lineage>
        <taxon>Eukaryota</taxon>
        <taxon>Viridiplantae</taxon>
        <taxon>Streptophyta</taxon>
        <taxon>Embryophyta</taxon>
        <taxon>Tracheophyta</taxon>
        <taxon>Spermatophyta</taxon>
        <taxon>Magnoliopsida</taxon>
        <taxon>eudicotyledons</taxon>
        <taxon>Gunneridae</taxon>
        <taxon>Pentapetalae</taxon>
        <taxon>asterids</taxon>
        <taxon>lamiids</taxon>
        <taxon>Solanales</taxon>
        <taxon>Solanaceae</taxon>
        <taxon>Solanoideae</taxon>
        <taxon>Capsiceae</taxon>
        <taxon>Capsicum</taxon>
    </lineage>
</organism>
<evidence type="ECO:0000313" key="1">
    <source>
        <dbReference type="EMBL" id="PHT87183.1"/>
    </source>
</evidence>
<dbReference type="EMBL" id="AYRZ02000003">
    <property type="protein sequence ID" value="PHT87183.1"/>
    <property type="molecule type" value="Genomic_DNA"/>
</dbReference>
<dbReference type="Proteomes" id="UP000222542">
    <property type="component" value="Unassembled WGS sequence"/>
</dbReference>
<keyword evidence="2" id="KW-1185">Reference proteome</keyword>
<sequence>MVGDAVGVKVVVERAQGVVHIPNRAASLKVKFEESDDDVQVPADDVGPGHTPQGFVLASLFQNTLDKVLGVLETIAHKGRLLGVVESIKEFELMHHEKYGDLRDKRSHTLGQFSSTSSGGRASFSRDFFSQHDRPVQAVMQTAEGGYSGHSSYGSG</sequence>
<gene>
    <name evidence="1" type="ORF">T459_09289</name>
</gene>
<dbReference type="AlphaFoldDB" id="A0A2G2ZYY0"/>
<accession>A0A2G2ZYY0</accession>
<name>A0A2G2ZYY0_CAPAN</name>
<evidence type="ECO:0000313" key="2">
    <source>
        <dbReference type="Proteomes" id="UP000222542"/>
    </source>
</evidence>
<protein>
    <submittedName>
        <fullName evidence="1">Uncharacterized protein</fullName>
    </submittedName>
</protein>
<reference evidence="1 2" key="1">
    <citation type="journal article" date="2014" name="Nat. Genet.">
        <title>Genome sequence of the hot pepper provides insights into the evolution of pungency in Capsicum species.</title>
        <authorList>
            <person name="Kim S."/>
            <person name="Park M."/>
            <person name="Yeom S.I."/>
            <person name="Kim Y.M."/>
            <person name="Lee J.M."/>
            <person name="Lee H.A."/>
            <person name="Seo E."/>
            <person name="Choi J."/>
            <person name="Cheong K."/>
            <person name="Kim K.T."/>
            <person name="Jung K."/>
            <person name="Lee G.W."/>
            <person name="Oh S.K."/>
            <person name="Bae C."/>
            <person name="Kim S.B."/>
            <person name="Lee H.Y."/>
            <person name="Kim S.Y."/>
            <person name="Kim M.S."/>
            <person name="Kang B.C."/>
            <person name="Jo Y.D."/>
            <person name="Yang H.B."/>
            <person name="Jeong H.J."/>
            <person name="Kang W.H."/>
            <person name="Kwon J.K."/>
            <person name="Shin C."/>
            <person name="Lim J.Y."/>
            <person name="Park J.H."/>
            <person name="Huh J.H."/>
            <person name="Kim J.S."/>
            <person name="Kim B.D."/>
            <person name="Cohen O."/>
            <person name="Paran I."/>
            <person name="Suh M.C."/>
            <person name="Lee S.B."/>
            <person name="Kim Y.K."/>
            <person name="Shin Y."/>
            <person name="Noh S.J."/>
            <person name="Park J."/>
            <person name="Seo Y.S."/>
            <person name="Kwon S.Y."/>
            <person name="Kim H.A."/>
            <person name="Park J.M."/>
            <person name="Kim H.J."/>
            <person name="Choi S.B."/>
            <person name="Bosland P.W."/>
            <person name="Reeves G."/>
            <person name="Jo S.H."/>
            <person name="Lee B.W."/>
            <person name="Cho H.T."/>
            <person name="Choi H.S."/>
            <person name="Lee M.S."/>
            <person name="Yu Y."/>
            <person name="Do Choi Y."/>
            <person name="Park B.S."/>
            <person name="van Deynze A."/>
            <person name="Ashrafi H."/>
            <person name="Hill T."/>
            <person name="Kim W.T."/>
            <person name="Pai H.S."/>
            <person name="Ahn H.K."/>
            <person name="Yeam I."/>
            <person name="Giovannoni J.J."/>
            <person name="Rose J.K."/>
            <person name="Sorensen I."/>
            <person name="Lee S.J."/>
            <person name="Kim R.W."/>
            <person name="Choi I.Y."/>
            <person name="Choi B.S."/>
            <person name="Lim J.S."/>
            <person name="Lee Y.H."/>
            <person name="Choi D."/>
        </authorList>
    </citation>
    <scope>NUCLEOTIDE SEQUENCE [LARGE SCALE GENOMIC DNA]</scope>
    <source>
        <strain evidence="2">cv. CM334</strain>
    </source>
</reference>